<keyword evidence="9" id="KW-1185">Reference proteome</keyword>
<evidence type="ECO:0000256" key="4">
    <source>
        <dbReference type="ARBA" id="ARBA00023186"/>
    </source>
</evidence>
<evidence type="ECO:0000313" key="9">
    <source>
        <dbReference type="Proteomes" id="UP000077266"/>
    </source>
</evidence>
<keyword evidence="8" id="KW-0346">Stress response</keyword>
<dbReference type="InterPro" id="IPR037196">
    <property type="entry name" value="HSP90_C"/>
</dbReference>
<dbReference type="AlphaFoldDB" id="A0A165QVK2"/>
<dbReference type="GO" id="GO:0016887">
    <property type="term" value="F:ATP hydrolysis activity"/>
    <property type="evidence" value="ECO:0007669"/>
    <property type="project" value="InterPro"/>
</dbReference>
<evidence type="ECO:0000256" key="6">
    <source>
        <dbReference type="SAM" id="MobiDB-lite"/>
    </source>
</evidence>
<dbReference type="PROSITE" id="PS00298">
    <property type="entry name" value="HSP90"/>
    <property type="match status" value="1"/>
</dbReference>
<dbReference type="Pfam" id="PF13589">
    <property type="entry name" value="HATPase_c_3"/>
    <property type="match status" value="1"/>
</dbReference>
<feature type="region of interest" description="Disordered" evidence="6">
    <location>
        <begin position="253"/>
        <end position="283"/>
    </location>
</feature>
<feature type="binding site" evidence="5">
    <location>
        <position position="61"/>
    </location>
    <ligand>
        <name>ATP</name>
        <dbReference type="ChEBI" id="CHEBI:30616"/>
    </ligand>
</feature>
<evidence type="ECO:0000256" key="3">
    <source>
        <dbReference type="ARBA" id="ARBA00022840"/>
    </source>
</evidence>
<evidence type="ECO:0000256" key="5">
    <source>
        <dbReference type="PIRSR" id="PIRSR002583-1"/>
    </source>
</evidence>
<dbReference type="PIRSF" id="PIRSF002583">
    <property type="entry name" value="Hsp90"/>
    <property type="match status" value="1"/>
</dbReference>
<dbReference type="Proteomes" id="UP000077266">
    <property type="component" value="Unassembled WGS sequence"/>
</dbReference>
<evidence type="ECO:0000313" key="8">
    <source>
        <dbReference type="EMBL" id="KZW04134.1"/>
    </source>
</evidence>
<keyword evidence="2 5" id="KW-0547">Nucleotide-binding</keyword>
<dbReference type="InParanoid" id="A0A165QVK2"/>
<dbReference type="InterPro" id="IPR020575">
    <property type="entry name" value="Hsp90_N"/>
</dbReference>
<keyword evidence="4" id="KW-0143">Chaperone</keyword>
<feature type="binding site" evidence="5">
    <location>
        <position position="417"/>
    </location>
    <ligand>
        <name>ATP</name>
        <dbReference type="ChEBI" id="CHEBI:30616"/>
    </ligand>
</feature>
<feature type="region of interest" description="Disordered" evidence="6">
    <location>
        <begin position="736"/>
        <end position="767"/>
    </location>
</feature>
<dbReference type="PRINTS" id="PR00775">
    <property type="entry name" value="HEATSHOCK90"/>
</dbReference>
<feature type="signal peptide" evidence="7">
    <location>
        <begin position="1"/>
        <end position="19"/>
    </location>
</feature>
<dbReference type="CDD" id="cd16927">
    <property type="entry name" value="HATPase_Hsp90-like"/>
    <property type="match status" value="1"/>
</dbReference>
<dbReference type="GO" id="GO:0140662">
    <property type="term" value="F:ATP-dependent protein folding chaperone"/>
    <property type="evidence" value="ECO:0007669"/>
    <property type="project" value="InterPro"/>
</dbReference>
<dbReference type="HAMAP" id="MF_00505">
    <property type="entry name" value="HSP90"/>
    <property type="match status" value="1"/>
</dbReference>
<name>A0A165QVK2_EXIGL</name>
<dbReference type="Gene3D" id="1.20.120.790">
    <property type="entry name" value="Heat shock protein 90, C-terminal domain"/>
    <property type="match status" value="1"/>
</dbReference>
<dbReference type="Gene3D" id="3.30.565.10">
    <property type="entry name" value="Histidine kinase-like ATPase, C-terminal domain"/>
    <property type="match status" value="1"/>
</dbReference>
<feature type="binding site" evidence="5">
    <location>
        <position position="208"/>
    </location>
    <ligand>
        <name>ATP</name>
        <dbReference type="ChEBI" id="CHEBI:30616"/>
    </ligand>
</feature>
<dbReference type="GO" id="GO:0005524">
    <property type="term" value="F:ATP binding"/>
    <property type="evidence" value="ECO:0007669"/>
    <property type="project" value="UniProtKB-KW"/>
</dbReference>
<feature type="binding site" evidence="5">
    <location>
        <begin position="129"/>
        <end position="130"/>
    </location>
    <ligand>
        <name>ATP</name>
        <dbReference type="ChEBI" id="CHEBI:30616"/>
    </ligand>
</feature>
<feature type="binding site" evidence="5">
    <location>
        <position position="128"/>
    </location>
    <ligand>
        <name>ATP</name>
        <dbReference type="ChEBI" id="CHEBI:30616"/>
    </ligand>
</feature>
<feature type="binding site" evidence="5">
    <location>
        <position position="114"/>
    </location>
    <ligand>
        <name>ATP</name>
        <dbReference type="ChEBI" id="CHEBI:30616"/>
    </ligand>
</feature>
<organism evidence="8 9">
    <name type="scientific">Exidia glandulosa HHB12029</name>
    <dbReference type="NCBI Taxonomy" id="1314781"/>
    <lineage>
        <taxon>Eukaryota</taxon>
        <taxon>Fungi</taxon>
        <taxon>Dikarya</taxon>
        <taxon>Basidiomycota</taxon>
        <taxon>Agaricomycotina</taxon>
        <taxon>Agaricomycetes</taxon>
        <taxon>Auriculariales</taxon>
        <taxon>Exidiaceae</taxon>
        <taxon>Exidia</taxon>
    </lineage>
</organism>
<dbReference type="NCBIfam" id="NF003555">
    <property type="entry name" value="PRK05218.1"/>
    <property type="match status" value="1"/>
</dbReference>
<gene>
    <name evidence="8" type="ORF">EXIGLDRAFT_716132</name>
</gene>
<dbReference type="SUPFAM" id="SSF55874">
    <property type="entry name" value="ATPase domain of HSP90 chaperone/DNA topoisomerase II/histidine kinase"/>
    <property type="match status" value="1"/>
</dbReference>
<feature type="binding site" evidence="5">
    <location>
        <position position="109"/>
    </location>
    <ligand>
        <name>ATP</name>
        <dbReference type="ChEBI" id="CHEBI:30616"/>
    </ligand>
</feature>
<dbReference type="InterPro" id="IPR036890">
    <property type="entry name" value="HATPase_C_sf"/>
</dbReference>
<dbReference type="SUPFAM" id="SSF110942">
    <property type="entry name" value="HSP90 C-terminal domain"/>
    <property type="match status" value="1"/>
</dbReference>
<dbReference type="InterPro" id="IPR001404">
    <property type="entry name" value="Hsp90_fam"/>
</dbReference>
<proteinExistence type="inferred from homology"/>
<dbReference type="OrthoDB" id="28737at2759"/>
<dbReference type="GO" id="GO:0051082">
    <property type="term" value="F:unfolded protein binding"/>
    <property type="evidence" value="ECO:0007669"/>
    <property type="project" value="InterPro"/>
</dbReference>
<dbReference type="Gene3D" id="3.40.50.11260">
    <property type="match status" value="1"/>
</dbReference>
<feature type="binding site" evidence="5">
    <location>
        <position position="122"/>
    </location>
    <ligand>
        <name>ATP</name>
        <dbReference type="ChEBI" id="CHEBI:30616"/>
    </ligand>
</feature>
<feature type="binding site" evidence="5">
    <location>
        <position position="57"/>
    </location>
    <ligand>
        <name>ATP</name>
        <dbReference type="ChEBI" id="CHEBI:30616"/>
    </ligand>
</feature>
<evidence type="ECO:0000256" key="2">
    <source>
        <dbReference type="ARBA" id="ARBA00022741"/>
    </source>
</evidence>
<dbReference type="Gene3D" id="3.30.230.80">
    <property type="match status" value="1"/>
</dbReference>
<dbReference type="PANTHER" id="PTHR11528">
    <property type="entry name" value="HEAT SHOCK PROTEIN 90 FAMILY MEMBER"/>
    <property type="match status" value="1"/>
</dbReference>
<feature type="compositionally biased region" description="Acidic residues" evidence="6">
    <location>
        <begin position="273"/>
        <end position="283"/>
    </location>
</feature>
<dbReference type="STRING" id="1314781.A0A165QVK2"/>
<feature type="binding site" evidence="5">
    <location>
        <begin position="149"/>
        <end position="154"/>
    </location>
    <ligand>
        <name>ATP</name>
        <dbReference type="ChEBI" id="CHEBI:30616"/>
    </ligand>
</feature>
<feature type="region of interest" description="Disordered" evidence="6">
    <location>
        <begin position="783"/>
        <end position="804"/>
    </location>
</feature>
<dbReference type="InterPro" id="IPR020568">
    <property type="entry name" value="Ribosomal_Su5_D2-typ_SF"/>
</dbReference>
<keyword evidence="3 5" id="KW-0067">ATP-binding</keyword>
<feature type="compositionally biased region" description="Acidic residues" evidence="6">
    <location>
        <begin position="254"/>
        <end position="263"/>
    </location>
</feature>
<feature type="chain" id="PRO_5007865310" evidence="7">
    <location>
        <begin position="20"/>
        <end position="804"/>
    </location>
</feature>
<accession>A0A165QVK2</accession>
<dbReference type="Pfam" id="PF00183">
    <property type="entry name" value="HSP90"/>
    <property type="match status" value="1"/>
</dbReference>
<dbReference type="InterPro" id="IPR019805">
    <property type="entry name" value="Heat_shock_protein_90_CS"/>
</dbReference>
<sequence length="804" mass="90728">MRFLSALVLAASLASRVLAQEAEGATPEKLEFQSDVARLRKIVINSLYSHRDVFLRELISNANDAIEKLRLTALKDKSLVDPDKPLNITLKMVKDEEDESVQRKLIITDTGIGMAPEELKANLGTLAKSGTSEFLAKADGENAGNLIGQFGVGFYSSFLVASHVYVASRSLPTAENPNPVQHVFSSDAEEGSFEVYLDPRGNTLEHGTEITLILKKDAKEYAESATIQNLVEKHSAFSTTFPIFLFDRLKEEVPVEDEEDESAPADAEKKTESEDDDDAIIEDVTEKPKEKKMKTILTDHWMRLNEQPPLWQRDPKSVTDQEYKDLYKATFHDYSEPLAWYHFSGDAMGTAFKAIFYVPSHVPADFWNSGTPSPKDIRLLVKRVFITNDLGEDALPKWISWIKIIVDADDLPLNVSRETLQNTRFLRQLKNAIMKRFIQLMTKIAEEEPERFTKINEQYNPIFKLGALEDEKDSTKLAALIRYDTNTRDKISLEEYVSNRKKGQKQIFYLAGMGQRKDDLLKSVFLERLTARGYEVLLFNEPLDEILVNKLRKWGGMKFQDSAKSGLKFGDEEEDEEEEKERQKVLEEQYKPLLDWLTTQTKGIVADVKVSQRLVTSPCAIVAHQQGMSANMERLMKAQTQKTNAPQAEWAKGLKTLEINPKSPLIEGLLRRVENLPAEEADQDAEVVDEMKEVAAILIDSALVRSGFEVADPNIFFTRIDHVLRRSLGVSEKLEADKNVKPAPPVETGPLKEDDDEPDLLVQPGMGGMGDIGADFVDWKDFKAKREAEGSSEPEDSARPHDEL</sequence>
<dbReference type="SUPFAM" id="SSF54211">
    <property type="entry name" value="Ribosomal protein S5 domain 2-like"/>
    <property type="match status" value="1"/>
</dbReference>
<protein>
    <submittedName>
        <fullName evidence="8">Heat shock protein Hsp90</fullName>
    </submittedName>
</protein>
<dbReference type="EMBL" id="KV425882">
    <property type="protein sequence ID" value="KZW04134.1"/>
    <property type="molecule type" value="Genomic_DNA"/>
</dbReference>
<evidence type="ECO:0000256" key="7">
    <source>
        <dbReference type="SAM" id="SignalP"/>
    </source>
</evidence>
<reference evidence="8 9" key="1">
    <citation type="journal article" date="2016" name="Mol. Biol. Evol.">
        <title>Comparative Genomics of Early-Diverging Mushroom-Forming Fungi Provides Insights into the Origins of Lignocellulose Decay Capabilities.</title>
        <authorList>
            <person name="Nagy L.G."/>
            <person name="Riley R."/>
            <person name="Tritt A."/>
            <person name="Adam C."/>
            <person name="Daum C."/>
            <person name="Floudas D."/>
            <person name="Sun H."/>
            <person name="Yadav J.S."/>
            <person name="Pangilinan J."/>
            <person name="Larsson K.H."/>
            <person name="Matsuura K."/>
            <person name="Barry K."/>
            <person name="Labutti K."/>
            <person name="Kuo R."/>
            <person name="Ohm R.A."/>
            <person name="Bhattacharya S.S."/>
            <person name="Shirouzu T."/>
            <person name="Yoshinaga Y."/>
            <person name="Martin F.M."/>
            <person name="Grigoriev I.V."/>
            <person name="Hibbett D.S."/>
        </authorList>
    </citation>
    <scope>NUCLEOTIDE SEQUENCE [LARGE SCALE GENOMIC DNA]</scope>
    <source>
        <strain evidence="8 9">HHB12029</strain>
    </source>
</reference>
<comment type="similarity">
    <text evidence="1">Belongs to the heat shock protein 90 family.</text>
</comment>
<keyword evidence="7" id="KW-0732">Signal</keyword>
<evidence type="ECO:0000256" key="1">
    <source>
        <dbReference type="ARBA" id="ARBA00008239"/>
    </source>
</evidence>